<evidence type="ECO:0000256" key="2">
    <source>
        <dbReference type="SAM" id="Phobius"/>
    </source>
</evidence>
<sequence>MNRAWCFVRLFLMMSVFFTLVITACNLPLTPVKKSTTLPPTNIPINQPTEQPTTVSPTVQAHILLPISHTGQAQTIHDQDNKKYANQKRAYGGDEYLKGRFERPFDRNMTYLGYLDIIKSTMIRNDPSFIFVTIQVASPLDSAEENPAYYGLELDLNLDGRNRYLIQGTQPLSEDWTVDGVDVWESTSSEIPLAQSNTGIPVTGTVGFDVSLLKSGKGDDIDLAWIRKSPGLADTIEIAFKNTLVGGEKGKFIWRPFTDGAPFEPLFYDLQTSFSLEQAGSPLIEDANYPLKAVYAVDNTCRVASGYTATGREPGICPQPVPQVEQEEPEQQQVPENPFVLPPPSHR</sequence>
<keyword evidence="2" id="KW-0812">Transmembrane</keyword>
<dbReference type="PROSITE" id="PS51257">
    <property type="entry name" value="PROKAR_LIPOPROTEIN"/>
    <property type="match status" value="1"/>
</dbReference>
<dbReference type="RefSeq" id="WP_062420721.1">
    <property type="nucleotide sequence ID" value="NZ_BBYA01000003.1"/>
</dbReference>
<dbReference type="EMBL" id="LGCK01000001">
    <property type="protein sequence ID" value="KPL75078.1"/>
    <property type="molecule type" value="Genomic_DNA"/>
</dbReference>
<keyword evidence="2" id="KW-0472">Membrane</keyword>
<evidence type="ECO:0000313" key="3">
    <source>
        <dbReference type="EMBL" id="KPL75078.1"/>
    </source>
</evidence>
<name>A0A0P6XHX1_9CHLR</name>
<evidence type="ECO:0000256" key="1">
    <source>
        <dbReference type="SAM" id="MobiDB-lite"/>
    </source>
</evidence>
<feature type="transmembrane region" description="Helical" evidence="2">
    <location>
        <begin position="7"/>
        <end position="29"/>
    </location>
</feature>
<comment type="caution">
    <text evidence="3">The sequence shown here is derived from an EMBL/GenBank/DDBJ whole genome shotgun (WGS) entry which is preliminary data.</text>
</comment>
<accession>A0A0P6XHX1</accession>
<evidence type="ECO:0000313" key="4">
    <source>
        <dbReference type="Proteomes" id="UP000050430"/>
    </source>
</evidence>
<proteinExistence type="predicted"/>
<feature type="region of interest" description="Disordered" evidence="1">
    <location>
        <begin position="312"/>
        <end position="347"/>
    </location>
</feature>
<gene>
    <name evidence="3" type="ORF">ADM99_00150</name>
</gene>
<dbReference type="AlphaFoldDB" id="A0A0P6XHX1"/>
<keyword evidence="4" id="KW-1185">Reference proteome</keyword>
<organism evidence="3 4">
    <name type="scientific">Leptolinea tardivitalis</name>
    <dbReference type="NCBI Taxonomy" id="229920"/>
    <lineage>
        <taxon>Bacteria</taxon>
        <taxon>Bacillati</taxon>
        <taxon>Chloroflexota</taxon>
        <taxon>Anaerolineae</taxon>
        <taxon>Anaerolineales</taxon>
        <taxon>Anaerolineaceae</taxon>
        <taxon>Leptolinea</taxon>
    </lineage>
</organism>
<reference evidence="3 4" key="1">
    <citation type="submission" date="2015-07" db="EMBL/GenBank/DDBJ databases">
        <title>Genome sequence of Leptolinea tardivitalis DSM 16556.</title>
        <authorList>
            <person name="Hemp J."/>
            <person name="Ward L.M."/>
            <person name="Pace L.A."/>
            <person name="Fischer W.W."/>
        </authorList>
    </citation>
    <scope>NUCLEOTIDE SEQUENCE [LARGE SCALE GENOMIC DNA]</scope>
    <source>
        <strain evidence="3 4">YMTK-2</strain>
    </source>
</reference>
<dbReference type="Proteomes" id="UP000050430">
    <property type="component" value="Unassembled WGS sequence"/>
</dbReference>
<protein>
    <submittedName>
        <fullName evidence="3">Uncharacterized protein</fullName>
    </submittedName>
</protein>
<keyword evidence="2" id="KW-1133">Transmembrane helix</keyword>
<dbReference type="STRING" id="229920.ADM99_00150"/>